<keyword evidence="4" id="KW-0067">ATP-binding</keyword>
<proteinExistence type="predicted"/>
<comment type="caution">
    <text evidence="7">The sequence shown here is derived from an EMBL/GenBank/DDBJ whole genome shotgun (WGS) entry which is preliminary data.</text>
</comment>
<gene>
    <name evidence="7" type="ORF">POTOM_039415</name>
</gene>
<dbReference type="InterPro" id="IPR001245">
    <property type="entry name" value="Ser-Thr/Tyr_kinase_cat_dom"/>
</dbReference>
<keyword evidence="1" id="KW-0808">Transferase</keyword>
<name>A0A8X7YSN6_POPTO</name>
<organism evidence="7 8">
    <name type="scientific">Populus tomentosa</name>
    <name type="common">Chinese white poplar</name>
    <dbReference type="NCBI Taxonomy" id="118781"/>
    <lineage>
        <taxon>Eukaryota</taxon>
        <taxon>Viridiplantae</taxon>
        <taxon>Streptophyta</taxon>
        <taxon>Embryophyta</taxon>
        <taxon>Tracheophyta</taxon>
        <taxon>Spermatophyta</taxon>
        <taxon>Magnoliopsida</taxon>
        <taxon>eudicotyledons</taxon>
        <taxon>Gunneridae</taxon>
        <taxon>Pentapetalae</taxon>
        <taxon>rosids</taxon>
        <taxon>fabids</taxon>
        <taxon>Malpighiales</taxon>
        <taxon>Salicaceae</taxon>
        <taxon>Saliceae</taxon>
        <taxon>Populus</taxon>
    </lineage>
</organism>
<dbReference type="CDD" id="cd14066">
    <property type="entry name" value="STKc_IRAK"/>
    <property type="match status" value="1"/>
</dbReference>
<dbReference type="Pfam" id="PF07714">
    <property type="entry name" value="PK_Tyr_Ser-Thr"/>
    <property type="match status" value="1"/>
</dbReference>
<evidence type="ECO:0000256" key="4">
    <source>
        <dbReference type="ARBA" id="ARBA00022840"/>
    </source>
</evidence>
<keyword evidence="3" id="KW-0418">Kinase</keyword>
<keyword evidence="8" id="KW-1185">Reference proteome</keyword>
<evidence type="ECO:0000313" key="8">
    <source>
        <dbReference type="Proteomes" id="UP000886885"/>
    </source>
</evidence>
<dbReference type="GO" id="GO:0005524">
    <property type="term" value="F:ATP binding"/>
    <property type="evidence" value="ECO:0007669"/>
    <property type="project" value="UniProtKB-KW"/>
</dbReference>
<dbReference type="PROSITE" id="PS00108">
    <property type="entry name" value="PROTEIN_KINASE_ST"/>
    <property type="match status" value="1"/>
</dbReference>
<dbReference type="PROSITE" id="PS50011">
    <property type="entry name" value="PROTEIN_KINASE_DOM"/>
    <property type="match status" value="1"/>
</dbReference>
<evidence type="ECO:0000259" key="6">
    <source>
        <dbReference type="PROSITE" id="PS50011"/>
    </source>
</evidence>
<dbReference type="OrthoDB" id="4062651at2759"/>
<evidence type="ECO:0000256" key="3">
    <source>
        <dbReference type="ARBA" id="ARBA00022777"/>
    </source>
</evidence>
<reference evidence="7" key="1">
    <citation type="journal article" date="2020" name="bioRxiv">
        <title>Hybrid origin of Populus tomentosa Carr. identified through genome sequencing and phylogenomic analysis.</title>
        <authorList>
            <person name="An X."/>
            <person name="Gao K."/>
            <person name="Chen Z."/>
            <person name="Li J."/>
            <person name="Yang X."/>
            <person name="Yang X."/>
            <person name="Zhou J."/>
            <person name="Guo T."/>
            <person name="Zhao T."/>
            <person name="Huang S."/>
            <person name="Miao D."/>
            <person name="Khan W.U."/>
            <person name="Rao P."/>
            <person name="Ye M."/>
            <person name="Lei B."/>
            <person name="Liao W."/>
            <person name="Wang J."/>
            <person name="Ji L."/>
            <person name="Li Y."/>
            <person name="Guo B."/>
            <person name="Mustafa N.S."/>
            <person name="Li S."/>
            <person name="Yun Q."/>
            <person name="Keller S.R."/>
            <person name="Mao J."/>
            <person name="Zhang R."/>
            <person name="Strauss S.H."/>
        </authorList>
    </citation>
    <scope>NUCLEOTIDE SEQUENCE</scope>
    <source>
        <strain evidence="7">GM15</strain>
        <tissue evidence="7">Leaf</tissue>
    </source>
</reference>
<sequence>MRYRCSCFGGPSVDRKKGTAAGTLHGIDGENFVNYLTRFMNSTKEEDADSNLYPGTLKSGTQVAVKTLSAQSNQGVQEFLNEIKTISKVKHPNLVELIGCCAQGTNRILVYEYVENSSLDRGLGSWSTDIKLDWGRRSAICLGIATGLDFLHKEVVPHIVHRDIKASNILLDKDFNPKIGDFGLAKLFPDNITHISTRIAGTTGYLAPEYALGGQLTMKADVYSFGVLILEIVSGRSSAKPSWGGTQKLLLEWNVGAFHSMHSFCNFHLLFLVVSPGYCSEVEYFPHDYAWQLHEEGKHLELVDPEMGEFPEEEVIRYIKVAFFCTQSAANRRPIMTQVVDMLSRQIQVNDKELTAPGFFQDPDSPSGGPSSMKGSYGDSTGYQMSSVPVRITEVIPR</sequence>
<evidence type="ECO:0000256" key="2">
    <source>
        <dbReference type="ARBA" id="ARBA00022741"/>
    </source>
</evidence>
<keyword evidence="2" id="KW-0547">Nucleotide-binding</keyword>
<dbReference type="AlphaFoldDB" id="A0A8X7YSN6"/>
<dbReference type="InterPro" id="IPR000719">
    <property type="entry name" value="Prot_kinase_dom"/>
</dbReference>
<dbReference type="Proteomes" id="UP000886885">
    <property type="component" value="Chromosome 11A"/>
</dbReference>
<accession>A0A8X7YSN6</accession>
<evidence type="ECO:0000256" key="1">
    <source>
        <dbReference type="ARBA" id="ARBA00022679"/>
    </source>
</evidence>
<dbReference type="SMART" id="SM00220">
    <property type="entry name" value="S_TKc"/>
    <property type="match status" value="1"/>
</dbReference>
<dbReference type="GO" id="GO:0004672">
    <property type="term" value="F:protein kinase activity"/>
    <property type="evidence" value="ECO:0007669"/>
    <property type="project" value="InterPro"/>
</dbReference>
<feature type="compositionally biased region" description="Low complexity" evidence="5">
    <location>
        <begin position="362"/>
        <end position="372"/>
    </location>
</feature>
<dbReference type="InterPro" id="IPR008271">
    <property type="entry name" value="Ser/Thr_kinase_AS"/>
</dbReference>
<dbReference type="EMBL" id="JAAWWB010000021">
    <property type="protein sequence ID" value="KAG6756001.1"/>
    <property type="molecule type" value="Genomic_DNA"/>
</dbReference>
<feature type="region of interest" description="Disordered" evidence="5">
    <location>
        <begin position="356"/>
        <end position="384"/>
    </location>
</feature>
<dbReference type="InterPro" id="IPR052059">
    <property type="entry name" value="CR_Ser/Thr_kinase"/>
</dbReference>
<evidence type="ECO:0000256" key="5">
    <source>
        <dbReference type="SAM" id="MobiDB-lite"/>
    </source>
</evidence>
<dbReference type="PANTHER" id="PTHR47973">
    <property type="entry name" value="CYSTEINE-RICH RECEPTOR-LIKE PROTEIN KINASE 3"/>
    <property type="match status" value="1"/>
</dbReference>
<feature type="domain" description="Protein kinase" evidence="6">
    <location>
        <begin position="22"/>
        <end position="398"/>
    </location>
</feature>
<protein>
    <recommendedName>
        <fullName evidence="6">Protein kinase domain-containing protein</fullName>
    </recommendedName>
</protein>
<evidence type="ECO:0000313" key="7">
    <source>
        <dbReference type="EMBL" id="KAG6756001.1"/>
    </source>
</evidence>